<dbReference type="PANTHER" id="PTHR22777:SF32">
    <property type="entry name" value="UPF0053 INNER MEMBRANE PROTEIN YFJD"/>
    <property type="match status" value="1"/>
</dbReference>
<sequence>MTASLSETSVLQEVLIASTAGASEGATSLLATLAALPLQWALEMGAFLSFDPALLATPEMLARILFQVLLLIGSAFFSGSETALFSLSRLDLQELRRRRHRQIDTLQALLDQPRRLIISVLCGNQLINVAAVANMTGILMVLYGEERAGVINVLVMVPLLLLLGEVTPKTIAMSNPVRISAGLVAAPMSVWVRLVTPLRVTLRLVSDRVTTWIVGREIAPANILQIDEFRSLVDQVADEGELQATERTLIYHLLDAGATEIVEIMTPRTRTAFIDANLSLSEALERFKALRHSRVPVFRGQRDNLLGFLQLEDVLPLVLDQPALSNLRIEDLLRPLVVAPPTKRVDEMFDFFQAHRTRAALVIDEFGGVEGIITMRDVLTFIFGHLSGEAKGQAMYLERDENLYEVPGDMKLTDFNDLTNFGIWDPRMTTIAGVAFRHLDRLPQQGDRVRVEDCEIQVLEMDGHRIARVRVSRGGVTPKDLEADPPEPNPLEPVETNTASEPTLDDTGDH</sequence>
<comment type="caution">
    <text evidence="14">The sequence shown here is derived from an EMBL/GenBank/DDBJ whole genome shotgun (WGS) entry which is preliminary data.</text>
</comment>
<dbReference type="CDD" id="cd04590">
    <property type="entry name" value="CBS_pair_CorC_HlyC_assoc"/>
    <property type="match status" value="1"/>
</dbReference>
<evidence type="ECO:0000259" key="12">
    <source>
        <dbReference type="PROSITE" id="PS51371"/>
    </source>
</evidence>
<keyword evidence="15" id="KW-1185">Reference proteome</keyword>
<feature type="region of interest" description="Disordered" evidence="11">
    <location>
        <begin position="471"/>
        <end position="510"/>
    </location>
</feature>
<dbReference type="PANTHER" id="PTHR22777">
    <property type="entry name" value="HEMOLYSIN-RELATED"/>
    <property type="match status" value="1"/>
</dbReference>
<dbReference type="InterPro" id="IPR046342">
    <property type="entry name" value="CBS_dom_sf"/>
</dbReference>
<evidence type="ECO:0000256" key="2">
    <source>
        <dbReference type="ARBA" id="ARBA00006337"/>
    </source>
</evidence>
<evidence type="ECO:0000256" key="11">
    <source>
        <dbReference type="SAM" id="MobiDB-lite"/>
    </source>
</evidence>
<keyword evidence="5" id="KW-0677">Repeat</keyword>
<dbReference type="PROSITE" id="PS51371">
    <property type="entry name" value="CBS"/>
    <property type="match status" value="2"/>
</dbReference>
<accession>A0AAJ0UG67</accession>
<dbReference type="GO" id="GO:0050660">
    <property type="term" value="F:flavin adenine dinucleotide binding"/>
    <property type="evidence" value="ECO:0007669"/>
    <property type="project" value="InterPro"/>
</dbReference>
<dbReference type="SMART" id="SM01091">
    <property type="entry name" value="CorC_HlyC"/>
    <property type="match status" value="1"/>
</dbReference>
<keyword evidence="4 10" id="KW-0812">Transmembrane</keyword>
<dbReference type="SUPFAM" id="SSF56176">
    <property type="entry name" value="FAD-binding/transporter-associated domain-like"/>
    <property type="match status" value="1"/>
</dbReference>
<dbReference type="GO" id="GO:0005886">
    <property type="term" value="C:plasma membrane"/>
    <property type="evidence" value="ECO:0007669"/>
    <property type="project" value="UniProtKB-SubCell"/>
</dbReference>
<keyword evidence="8 10" id="KW-0472">Membrane</keyword>
<evidence type="ECO:0000256" key="7">
    <source>
        <dbReference type="ARBA" id="ARBA00023122"/>
    </source>
</evidence>
<evidence type="ECO:0000256" key="5">
    <source>
        <dbReference type="ARBA" id="ARBA00022737"/>
    </source>
</evidence>
<keyword evidence="6 10" id="KW-1133">Transmembrane helix</keyword>
<dbReference type="PROSITE" id="PS51846">
    <property type="entry name" value="CNNM"/>
    <property type="match status" value="1"/>
</dbReference>
<dbReference type="Gene3D" id="3.30.465.10">
    <property type="match status" value="1"/>
</dbReference>
<feature type="domain" description="CNNM transmembrane" evidence="13">
    <location>
        <begin position="56"/>
        <end position="241"/>
    </location>
</feature>
<dbReference type="InterPro" id="IPR005170">
    <property type="entry name" value="Transptr-assoc_dom"/>
</dbReference>
<reference evidence="14" key="1">
    <citation type="submission" date="2017-05" db="EMBL/GenBank/DDBJ databases">
        <authorList>
            <person name="Imhoff J.F."/>
            <person name="Rahn T."/>
            <person name="Kuenzel S."/>
            <person name="Neulinger S.C."/>
        </authorList>
    </citation>
    <scope>NUCLEOTIDE SEQUENCE</scope>
    <source>
        <strain evidence="14">DSM 4395</strain>
    </source>
</reference>
<evidence type="ECO:0008006" key="16">
    <source>
        <dbReference type="Google" id="ProtNLM"/>
    </source>
</evidence>
<name>A0AAJ0UG67_HALSE</name>
<dbReference type="InterPro" id="IPR044751">
    <property type="entry name" value="Ion_transp-like_CBS"/>
</dbReference>
<dbReference type="InterPro" id="IPR000644">
    <property type="entry name" value="CBS_dom"/>
</dbReference>
<dbReference type="Proteomes" id="UP001296967">
    <property type="component" value="Unassembled WGS sequence"/>
</dbReference>
<proteinExistence type="inferred from homology"/>
<dbReference type="SUPFAM" id="SSF54631">
    <property type="entry name" value="CBS-domain pair"/>
    <property type="match status" value="1"/>
</dbReference>
<comment type="subcellular location">
    <subcellularLocation>
        <location evidence="1">Cell membrane</location>
        <topology evidence="1">Multi-pass membrane protein</topology>
    </subcellularLocation>
</comment>
<dbReference type="RefSeq" id="WP_201245697.1">
    <property type="nucleotide sequence ID" value="NZ_NHSF01000059.1"/>
</dbReference>
<dbReference type="InterPro" id="IPR016169">
    <property type="entry name" value="FAD-bd_PCMH_sub2"/>
</dbReference>
<feature type="domain" description="CBS" evidence="12">
    <location>
        <begin position="332"/>
        <end position="391"/>
    </location>
</feature>
<evidence type="ECO:0000256" key="3">
    <source>
        <dbReference type="ARBA" id="ARBA00022475"/>
    </source>
</evidence>
<evidence type="ECO:0000256" key="9">
    <source>
        <dbReference type="PROSITE-ProRule" id="PRU00703"/>
    </source>
</evidence>
<feature type="domain" description="CBS" evidence="12">
    <location>
        <begin position="265"/>
        <end position="324"/>
    </location>
</feature>
<keyword evidence="3" id="KW-1003">Cell membrane</keyword>
<dbReference type="SMART" id="SM00116">
    <property type="entry name" value="CBS"/>
    <property type="match status" value="2"/>
</dbReference>
<dbReference type="Pfam" id="PF03471">
    <property type="entry name" value="CorC_HlyC"/>
    <property type="match status" value="1"/>
</dbReference>
<evidence type="ECO:0000256" key="1">
    <source>
        <dbReference type="ARBA" id="ARBA00004651"/>
    </source>
</evidence>
<evidence type="ECO:0000313" key="15">
    <source>
        <dbReference type="Proteomes" id="UP001296967"/>
    </source>
</evidence>
<dbReference type="AlphaFoldDB" id="A0AAJ0UG67"/>
<dbReference type="EMBL" id="NHSF01000059">
    <property type="protein sequence ID" value="MBK5930864.1"/>
    <property type="molecule type" value="Genomic_DNA"/>
</dbReference>
<dbReference type="Pfam" id="PF00571">
    <property type="entry name" value="CBS"/>
    <property type="match status" value="2"/>
</dbReference>
<evidence type="ECO:0000256" key="8">
    <source>
        <dbReference type="ARBA" id="ARBA00023136"/>
    </source>
</evidence>
<evidence type="ECO:0000313" key="14">
    <source>
        <dbReference type="EMBL" id="MBK5930864.1"/>
    </source>
</evidence>
<protein>
    <recommendedName>
        <fullName evidence="16">HlyC/CorC family transporter</fullName>
    </recommendedName>
</protein>
<dbReference type="Pfam" id="PF01595">
    <property type="entry name" value="CNNM"/>
    <property type="match status" value="1"/>
</dbReference>
<dbReference type="Gene3D" id="3.10.580.10">
    <property type="entry name" value="CBS-domain"/>
    <property type="match status" value="1"/>
</dbReference>
<keyword evidence="7 9" id="KW-0129">CBS domain</keyword>
<evidence type="ECO:0000256" key="4">
    <source>
        <dbReference type="ARBA" id="ARBA00022692"/>
    </source>
</evidence>
<gene>
    <name evidence="14" type="ORF">CCR82_10090</name>
</gene>
<dbReference type="InterPro" id="IPR036318">
    <property type="entry name" value="FAD-bd_PCMH-like_sf"/>
</dbReference>
<reference evidence="14" key="2">
    <citation type="journal article" date="2020" name="Microorganisms">
        <title>Osmotic Adaptation and Compatible Solute Biosynthesis of Phototrophic Bacteria as Revealed from Genome Analyses.</title>
        <authorList>
            <person name="Imhoff J.F."/>
            <person name="Rahn T."/>
            <person name="Kunzel S."/>
            <person name="Keller A."/>
            <person name="Neulinger S.C."/>
        </authorList>
    </citation>
    <scope>NUCLEOTIDE SEQUENCE</scope>
    <source>
        <strain evidence="14">DSM 4395</strain>
    </source>
</reference>
<dbReference type="InterPro" id="IPR002550">
    <property type="entry name" value="CNNM"/>
</dbReference>
<evidence type="ECO:0000256" key="10">
    <source>
        <dbReference type="PROSITE-ProRule" id="PRU01193"/>
    </source>
</evidence>
<comment type="similarity">
    <text evidence="2">Belongs to the UPF0053 family.</text>
</comment>
<evidence type="ECO:0000259" key="13">
    <source>
        <dbReference type="PROSITE" id="PS51846"/>
    </source>
</evidence>
<evidence type="ECO:0000256" key="6">
    <source>
        <dbReference type="ARBA" id="ARBA00022989"/>
    </source>
</evidence>
<organism evidence="14 15">
    <name type="scientific">Halochromatium salexigens</name>
    <name type="common">Chromatium salexigens</name>
    <dbReference type="NCBI Taxonomy" id="49447"/>
    <lineage>
        <taxon>Bacteria</taxon>
        <taxon>Pseudomonadati</taxon>
        <taxon>Pseudomonadota</taxon>
        <taxon>Gammaproteobacteria</taxon>
        <taxon>Chromatiales</taxon>
        <taxon>Chromatiaceae</taxon>
        <taxon>Halochromatium</taxon>
    </lineage>
</organism>